<dbReference type="Proteomes" id="UP000254737">
    <property type="component" value="Unassembled WGS sequence"/>
</dbReference>
<accession>A0A376G4B0</accession>
<protein>
    <submittedName>
        <fullName evidence="1">Uncharacterized protein</fullName>
    </submittedName>
</protein>
<dbReference type="AlphaFoldDB" id="A0A376G4B0"/>
<dbReference type="EMBL" id="UFXS01000001">
    <property type="protein sequence ID" value="STD55495.1"/>
    <property type="molecule type" value="Genomic_DNA"/>
</dbReference>
<sequence>MRILNVTSIEDWRGGDAQMYTIYNLLKNMMK</sequence>
<organism evidence="1 2">
    <name type="scientific">Empedobacter falsenii</name>
    <dbReference type="NCBI Taxonomy" id="343874"/>
    <lineage>
        <taxon>Bacteria</taxon>
        <taxon>Pseudomonadati</taxon>
        <taxon>Bacteroidota</taxon>
        <taxon>Flavobacteriia</taxon>
        <taxon>Flavobacteriales</taxon>
        <taxon>Weeksellaceae</taxon>
        <taxon>Empedobacter</taxon>
    </lineage>
</organism>
<reference evidence="1 2" key="1">
    <citation type="submission" date="2018-06" db="EMBL/GenBank/DDBJ databases">
        <authorList>
            <consortium name="Pathogen Informatics"/>
            <person name="Doyle S."/>
        </authorList>
    </citation>
    <scope>NUCLEOTIDE SEQUENCE [LARGE SCALE GENOMIC DNA]</scope>
    <source>
        <strain evidence="1 2">NCTC13456</strain>
    </source>
</reference>
<evidence type="ECO:0000313" key="1">
    <source>
        <dbReference type="EMBL" id="STD55495.1"/>
    </source>
</evidence>
<gene>
    <name evidence="1" type="ORF">NCTC13456_01568</name>
</gene>
<name>A0A376G4B0_9FLAO</name>
<evidence type="ECO:0000313" key="2">
    <source>
        <dbReference type="Proteomes" id="UP000254737"/>
    </source>
</evidence>
<proteinExistence type="predicted"/>